<sequence length="306" mass="32338">MAINVFKHEKLGLTGEDRRLLRTRVGFAINKILRSRKPFCSHPADRLRAAVVYLEGCVPRLAACDAGWGACALLSRGLRHRRPRKAGARAVTAATPVVPAAAAPADAAASSTASNGDAPAQATREQELAQQQLDRSDSSSRGAVASLDEAAAMAAAPAAGVVATERQTKKEKKKIKRRRGGTRQSDTARRTRPRDRRRWHPDATRRRHAGARRRTALRRAGTASQRPTAVSGRAGTAAVSRFGRAVTVCWTLPRAGGVVSARGGESAPHDSKQRGRRGTGDGGVIEVPPADGKGGARSPGHQCSVG</sequence>
<protein>
    <submittedName>
        <fullName evidence="2">Uncharacterized protein</fullName>
    </submittedName>
</protein>
<feature type="compositionally biased region" description="Low complexity" evidence="1">
    <location>
        <begin position="105"/>
        <end position="114"/>
    </location>
</feature>
<feature type="compositionally biased region" description="Low complexity" evidence="1">
    <location>
        <begin position="156"/>
        <end position="165"/>
    </location>
</feature>
<proteinExistence type="predicted"/>
<gene>
    <name evidence="2" type="ORF">BU14_0303s0013</name>
</gene>
<feature type="compositionally biased region" description="Basic residues" evidence="1">
    <location>
        <begin position="169"/>
        <end position="181"/>
    </location>
</feature>
<feature type="region of interest" description="Disordered" evidence="1">
    <location>
        <begin position="258"/>
        <end position="306"/>
    </location>
</feature>
<name>A0A1X6NZZ7_PORUM</name>
<keyword evidence="3" id="KW-1185">Reference proteome</keyword>
<feature type="region of interest" description="Disordered" evidence="1">
    <location>
        <begin position="105"/>
        <end position="143"/>
    </location>
</feature>
<evidence type="ECO:0000313" key="2">
    <source>
        <dbReference type="EMBL" id="OSX74182.1"/>
    </source>
</evidence>
<evidence type="ECO:0000256" key="1">
    <source>
        <dbReference type="SAM" id="MobiDB-lite"/>
    </source>
</evidence>
<reference evidence="2 3" key="1">
    <citation type="submission" date="2017-03" db="EMBL/GenBank/DDBJ databases">
        <title>WGS assembly of Porphyra umbilicalis.</title>
        <authorList>
            <person name="Brawley S.H."/>
            <person name="Blouin N.A."/>
            <person name="Ficko-Blean E."/>
            <person name="Wheeler G.L."/>
            <person name="Lohr M."/>
            <person name="Goodson H.V."/>
            <person name="Jenkins J.W."/>
            <person name="Blaby-Haas C.E."/>
            <person name="Helliwell K.E."/>
            <person name="Chan C."/>
            <person name="Marriage T."/>
            <person name="Bhattacharya D."/>
            <person name="Klein A.S."/>
            <person name="Badis Y."/>
            <person name="Brodie J."/>
            <person name="Cao Y."/>
            <person name="Collen J."/>
            <person name="Dittami S.M."/>
            <person name="Gachon C.M."/>
            <person name="Green B.R."/>
            <person name="Karpowicz S."/>
            <person name="Kim J.W."/>
            <person name="Kudahl U."/>
            <person name="Lin S."/>
            <person name="Michel G."/>
            <person name="Mittag M."/>
            <person name="Olson B.J."/>
            <person name="Pangilinan J."/>
            <person name="Peng Y."/>
            <person name="Qiu H."/>
            <person name="Shu S."/>
            <person name="Singer J.T."/>
            <person name="Smith A.G."/>
            <person name="Sprecher B.N."/>
            <person name="Wagner V."/>
            <person name="Wang W."/>
            <person name="Wang Z.-Y."/>
            <person name="Yan J."/>
            <person name="Yarish C."/>
            <person name="Zoeuner-Riek S."/>
            <person name="Zhuang Y."/>
            <person name="Zou Y."/>
            <person name="Lindquist E.A."/>
            <person name="Grimwood J."/>
            <person name="Barry K."/>
            <person name="Rokhsar D.S."/>
            <person name="Schmutz J."/>
            <person name="Stiller J.W."/>
            <person name="Grossman A.R."/>
            <person name="Prochnik S.E."/>
        </authorList>
    </citation>
    <scope>NUCLEOTIDE SEQUENCE [LARGE SCALE GENOMIC DNA]</scope>
    <source>
        <strain evidence="2">4086291</strain>
    </source>
</reference>
<organism evidence="2 3">
    <name type="scientific">Porphyra umbilicalis</name>
    <name type="common">Purple laver</name>
    <name type="synonym">Red alga</name>
    <dbReference type="NCBI Taxonomy" id="2786"/>
    <lineage>
        <taxon>Eukaryota</taxon>
        <taxon>Rhodophyta</taxon>
        <taxon>Bangiophyceae</taxon>
        <taxon>Bangiales</taxon>
        <taxon>Bangiaceae</taxon>
        <taxon>Porphyra</taxon>
    </lineage>
</organism>
<evidence type="ECO:0000313" key="3">
    <source>
        <dbReference type="Proteomes" id="UP000218209"/>
    </source>
</evidence>
<dbReference type="Proteomes" id="UP000218209">
    <property type="component" value="Unassembled WGS sequence"/>
</dbReference>
<feature type="compositionally biased region" description="Basic residues" evidence="1">
    <location>
        <begin position="190"/>
        <end position="217"/>
    </location>
</feature>
<dbReference type="AlphaFoldDB" id="A0A1X6NZZ7"/>
<dbReference type="EMBL" id="KV918959">
    <property type="protein sequence ID" value="OSX74182.1"/>
    <property type="molecule type" value="Genomic_DNA"/>
</dbReference>
<feature type="region of interest" description="Disordered" evidence="1">
    <location>
        <begin position="156"/>
        <end position="232"/>
    </location>
</feature>
<accession>A0A1X6NZZ7</accession>